<feature type="compositionally biased region" description="Basic and acidic residues" evidence="1">
    <location>
        <begin position="128"/>
        <end position="137"/>
    </location>
</feature>
<reference evidence="2 3" key="1">
    <citation type="submission" date="2016-10" db="EMBL/GenBank/DDBJ databases">
        <title>Draft genome sequences of four alkaliphilic bacteria belonging to the Anaerobacillus genus.</title>
        <authorList>
            <person name="Bassil N.M."/>
            <person name="Lloyd J.R."/>
        </authorList>
    </citation>
    <scope>NUCLEOTIDE SEQUENCE [LARGE SCALE GENOMIC DNA]</scope>
    <source>
        <strain evidence="2 3">DSM 15340</strain>
    </source>
</reference>
<feature type="region of interest" description="Disordered" evidence="1">
    <location>
        <begin position="1"/>
        <end position="22"/>
    </location>
</feature>
<sequence length="178" mass="18802">MYPMPTPQMPPITPTTPFASQGMMQGAQHLSRMPLQQGAAIGGQSGGLLGKLLGGAQAGAGGGGLTNIVGMLQNAQKAIGIFQQVSPLVQQYGPLVKSLPALINIMRSNGNEDDEQKTEASTPNESNSETKLKTEQVKKKKTTKKKGKQKKSQAKKMSTQKTNSTEIGNGIPAPKLYI</sequence>
<dbReference type="Pfam" id="PF14181">
    <property type="entry name" value="YqfQ"/>
    <property type="match status" value="1"/>
</dbReference>
<keyword evidence="3" id="KW-1185">Reference proteome</keyword>
<feature type="compositionally biased region" description="Basic residues" evidence="1">
    <location>
        <begin position="138"/>
        <end position="154"/>
    </location>
</feature>
<dbReference type="AlphaFoldDB" id="A0A1S2LWU3"/>
<feature type="region of interest" description="Disordered" evidence="1">
    <location>
        <begin position="110"/>
        <end position="178"/>
    </location>
</feature>
<dbReference type="Proteomes" id="UP000180098">
    <property type="component" value="Unassembled WGS sequence"/>
</dbReference>
<accession>A0A1S2LWU3</accession>
<protein>
    <recommendedName>
        <fullName evidence="4">YqfQ-like protein</fullName>
    </recommendedName>
</protein>
<dbReference type="InterPro" id="IPR025571">
    <property type="entry name" value="YqfQ"/>
</dbReference>
<organism evidence="2 3">
    <name type="scientific">Anaerobacillus arseniciselenatis</name>
    <dbReference type="NCBI Taxonomy" id="85682"/>
    <lineage>
        <taxon>Bacteria</taxon>
        <taxon>Bacillati</taxon>
        <taxon>Bacillota</taxon>
        <taxon>Bacilli</taxon>
        <taxon>Bacillales</taxon>
        <taxon>Bacillaceae</taxon>
        <taxon>Anaerobacillus</taxon>
    </lineage>
</organism>
<name>A0A1S2LWU3_9BACI</name>
<evidence type="ECO:0008006" key="4">
    <source>
        <dbReference type="Google" id="ProtNLM"/>
    </source>
</evidence>
<dbReference type="EMBL" id="MLQQ01000001">
    <property type="protein sequence ID" value="OIJ16127.1"/>
    <property type="molecule type" value="Genomic_DNA"/>
</dbReference>
<proteinExistence type="predicted"/>
<gene>
    <name evidence="2" type="ORF">BKP35_03890</name>
</gene>
<feature type="compositionally biased region" description="Pro residues" evidence="1">
    <location>
        <begin position="1"/>
        <end position="14"/>
    </location>
</feature>
<evidence type="ECO:0000313" key="3">
    <source>
        <dbReference type="Proteomes" id="UP000180098"/>
    </source>
</evidence>
<evidence type="ECO:0000256" key="1">
    <source>
        <dbReference type="SAM" id="MobiDB-lite"/>
    </source>
</evidence>
<comment type="caution">
    <text evidence="2">The sequence shown here is derived from an EMBL/GenBank/DDBJ whole genome shotgun (WGS) entry which is preliminary data.</text>
</comment>
<evidence type="ECO:0000313" key="2">
    <source>
        <dbReference type="EMBL" id="OIJ16127.1"/>
    </source>
</evidence>